<comment type="caution">
    <text evidence="1">The sequence shown here is derived from an EMBL/GenBank/DDBJ whole genome shotgun (WGS) entry which is preliminary data.</text>
</comment>
<protein>
    <submittedName>
        <fullName evidence="1">Uncharacterized protein</fullName>
    </submittedName>
</protein>
<organism evidence="1 2">
    <name type="scientific">Candidatus Phytoplasma pruni</name>
    <dbReference type="NCBI Taxonomy" id="479893"/>
    <lineage>
        <taxon>Bacteria</taxon>
        <taxon>Bacillati</taxon>
        <taxon>Mycoplasmatota</taxon>
        <taxon>Mollicutes</taxon>
        <taxon>Acholeplasmatales</taxon>
        <taxon>Acholeplasmataceae</taxon>
        <taxon>Candidatus Phytoplasma</taxon>
        <taxon>16SrIII (X-disease group)</taxon>
    </lineage>
</organism>
<dbReference type="PATRIC" id="fig|479893.3.peg.597"/>
<dbReference type="AlphaFoldDB" id="A0A0M1MZM3"/>
<proteinExistence type="predicted"/>
<evidence type="ECO:0000313" key="2">
    <source>
        <dbReference type="Proteomes" id="UP000037386"/>
    </source>
</evidence>
<dbReference type="Proteomes" id="UP000037386">
    <property type="component" value="Unassembled WGS sequence"/>
</dbReference>
<accession>A0A0M1MZM3</accession>
<gene>
    <name evidence="1" type="ORF">CPX_001777</name>
</gene>
<sequence>MISFRKGAIAQKKGSDFMIKIKITVINNTVIIEIEPPPRFYFFTQKNVIS</sequence>
<evidence type="ECO:0000313" key="1">
    <source>
        <dbReference type="EMBL" id="KOR75260.1"/>
    </source>
</evidence>
<reference evidence="2" key="1">
    <citation type="submission" date="2015-05" db="EMBL/GenBank/DDBJ databases">
        <title>Draft genome sequence of 'Candidatus Phytoplasma Pruni' strain CX, a plant pathogenic bacterium.</title>
        <authorList>
            <person name="Lee I.-M."/>
            <person name="Bottner-Parker K.D."/>
            <person name="Shao J."/>
            <person name="Gundersen-Rindal D.E."/>
            <person name="Zhao Y."/>
            <person name="Davis R.E."/>
        </authorList>
    </citation>
    <scope>NUCLEOTIDE SEQUENCE [LARGE SCALE GENOMIC DNA]</scope>
    <source>
        <strain evidence="2">CX</strain>
    </source>
</reference>
<dbReference type="EMBL" id="LHCF01000026">
    <property type="protein sequence ID" value="KOR75260.1"/>
    <property type="molecule type" value="Genomic_DNA"/>
</dbReference>
<name>A0A0M1MZM3_9MOLU</name>